<dbReference type="EMBL" id="BLSD01000010">
    <property type="protein sequence ID" value="GFP38637.1"/>
    <property type="molecule type" value="Genomic_DNA"/>
</dbReference>
<organism evidence="1 2">
    <name type="scientific">Candidatus Hakubella thermalkaliphila</name>
    <dbReference type="NCBI Taxonomy" id="2754717"/>
    <lineage>
        <taxon>Bacteria</taxon>
        <taxon>Bacillati</taxon>
        <taxon>Actinomycetota</taxon>
        <taxon>Actinomycetota incertae sedis</taxon>
        <taxon>Candidatus Hakubellales</taxon>
        <taxon>Candidatus Hakubellaceae</taxon>
        <taxon>Candidatus Hakubella</taxon>
    </lineage>
</organism>
<accession>A0A6V8Q227</accession>
<comment type="caution">
    <text evidence="1">The sequence shown here is derived from an EMBL/GenBank/DDBJ whole genome shotgun (WGS) entry which is preliminary data.</text>
</comment>
<dbReference type="Proteomes" id="UP000569018">
    <property type="component" value="Unassembled WGS sequence"/>
</dbReference>
<protein>
    <submittedName>
        <fullName evidence="1">Uncharacterized protein</fullName>
    </submittedName>
</protein>
<proteinExistence type="predicted"/>
<sequence length="66" mass="7442">MLIYVLDKMDRVCLWHKSPIEGRKGMRKVQSKRARGLGGISPQTGLLWHSPKLGLVEATVFLDVHS</sequence>
<reference evidence="1 2" key="1">
    <citation type="journal article" date="2020" name="Front. Microbiol.">
        <title>Single-cell genomics of novel Actinobacteria with the Wood-Ljungdahl pathway discovered in a serpentinizing system.</title>
        <authorList>
            <person name="Merino N."/>
            <person name="Kawai M."/>
            <person name="Boyd E.S."/>
            <person name="Colman D.R."/>
            <person name="McGlynn S.E."/>
            <person name="Nealson K.H."/>
            <person name="Kurokawa K."/>
            <person name="Hongoh Y."/>
        </authorList>
    </citation>
    <scope>NUCLEOTIDE SEQUENCE [LARGE SCALE GENOMIC DNA]</scope>
    <source>
        <strain evidence="1 2">S47</strain>
    </source>
</reference>
<evidence type="ECO:0000313" key="1">
    <source>
        <dbReference type="EMBL" id="GFP38637.1"/>
    </source>
</evidence>
<evidence type="ECO:0000313" key="2">
    <source>
        <dbReference type="Proteomes" id="UP000569018"/>
    </source>
</evidence>
<dbReference type="AlphaFoldDB" id="A0A6V8Q227"/>
<gene>
    <name evidence="1" type="ORF">HKBW3S47_00338</name>
</gene>
<name>A0A6V8Q227_9ACTN</name>